<evidence type="ECO:0000256" key="2">
    <source>
        <dbReference type="ARBA" id="ARBA00022679"/>
    </source>
</evidence>
<dbReference type="Gene3D" id="3.40.50.150">
    <property type="entry name" value="Vaccinia Virus protein VP39"/>
    <property type="match status" value="1"/>
</dbReference>
<dbReference type="PANTHER" id="PTHR43464:SF19">
    <property type="entry name" value="UBIQUINONE BIOSYNTHESIS O-METHYLTRANSFERASE, MITOCHONDRIAL"/>
    <property type="match status" value="1"/>
</dbReference>
<evidence type="ECO:0000256" key="3">
    <source>
        <dbReference type="ARBA" id="ARBA00022691"/>
    </source>
</evidence>
<keyword evidence="2" id="KW-0808">Transferase</keyword>
<dbReference type="CDD" id="cd02440">
    <property type="entry name" value="AdoMet_MTases"/>
    <property type="match status" value="1"/>
</dbReference>
<comment type="caution">
    <text evidence="4">The sequence shown here is derived from an EMBL/GenBank/DDBJ whole genome shotgun (WGS) entry which is preliminary data.</text>
</comment>
<dbReference type="RefSeq" id="WP_206559720.1">
    <property type="nucleotide sequence ID" value="NZ_JAFKCZ010000004.1"/>
</dbReference>
<keyword evidence="1 4" id="KW-0489">Methyltransferase</keyword>
<gene>
    <name evidence="4" type="ORF">JYP50_06760</name>
</gene>
<dbReference type="SUPFAM" id="SSF53335">
    <property type="entry name" value="S-adenosyl-L-methionine-dependent methyltransferases"/>
    <property type="match status" value="1"/>
</dbReference>
<evidence type="ECO:0000313" key="5">
    <source>
        <dbReference type="Proteomes" id="UP000664303"/>
    </source>
</evidence>
<dbReference type="InterPro" id="IPR029063">
    <property type="entry name" value="SAM-dependent_MTases_sf"/>
</dbReference>
<accession>A0A939DEY0</accession>
<organism evidence="4 5">
    <name type="scientific">Parahaliea mediterranea</name>
    <dbReference type="NCBI Taxonomy" id="651086"/>
    <lineage>
        <taxon>Bacteria</taxon>
        <taxon>Pseudomonadati</taxon>
        <taxon>Pseudomonadota</taxon>
        <taxon>Gammaproteobacteria</taxon>
        <taxon>Cellvibrionales</taxon>
        <taxon>Halieaceae</taxon>
        <taxon>Parahaliea</taxon>
    </lineage>
</organism>
<dbReference type="GO" id="GO:0032259">
    <property type="term" value="P:methylation"/>
    <property type="evidence" value="ECO:0007669"/>
    <property type="project" value="UniProtKB-KW"/>
</dbReference>
<dbReference type="PANTHER" id="PTHR43464">
    <property type="entry name" value="METHYLTRANSFERASE"/>
    <property type="match status" value="1"/>
</dbReference>
<name>A0A939DEY0_9GAMM</name>
<proteinExistence type="predicted"/>
<evidence type="ECO:0000256" key="1">
    <source>
        <dbReference type="ARBA" id="ARBA00022603"/>
    </source>
</evidence>
<keyword evidence="5" id="KW-1185">Reference proteome</keyword>
<keyword evidence="3" id="KW-0949">S-adenosyl-L-methionine</keyword>
<dbReference type="Proteomes" id="UP000664303">
    <property type="component" value="Unassembled WGS sequence"/>
</dbReference>
<reference evidence="4" key="1">
    <citation type="submission" date="2021-02" db="EMBL/GenBank/DDBJ databases">
        <title>PHA producing bacteria isolated from coastal sediment in Guangdong, Shenzhen.</title>
        <authorList>
            <person name="Zheng W."/>
            <person name="Yu S."/>
            <person name="Huang Y."/>
        </authorList>
    </citation>
    <scope>NUCLEOTIDE SEQUENCE</scope>
    <source>
        <strain evidence="4">TN14-10</strain>
    </source>
</reference>
<dbReference type="GO" id="GO:0008168">
    <property type="term" value="F:methyltransferase activity"/>
    <property type="evidence" value="ECO:0007669"/>
    <property type="project" value="UniProtKB-KW"/>
</dbReference>
<evidence type="ECO:0000313" key="4">
    <source>
        <dbReference type="EMBL" id="MBN7796282.1"/>
    </source>
</evidence>
<sequence length="227" mass="24975">MDSHSDEKIIDSWHKNASQWTSAVRNNRIGTRERVTNQAMVEAVLGHSPDAVLDIGCGEGWLCRQLAPHVTHLVGVDAVPELIEQAKAGGGGRFLVTSYETLAELSLEGLFDVVVCNLSLLGKESVEALFSTVPACLKPGGVFIVQTLHPLFASDMPYIDGWRDGSWAGFDASFTDPAPWYFRTLESWIALFLANGFKIKAIREPIDPQTHKPASILFTARTKPRAW</sequence>
<dbReference type="Pfam" id="PF13489">
    <property type="entry name" value="Methyltransf_23"/>
    <property type="match status" value="1"/>
</dbReference>
<protein>
    <submittedName>
        <fullName evidence="4">Class I SAM-dependent methyltransferase</fullName>
    </submittedName>
</protein>
<dbReference type="AlphaFoldDB" id="A0A939DEY0"/>
<dbReference type="EMBL" id="JAFKCZ010000004">
    <property type="protein sequence ID" value="MBN7796282.1"/>
    <property type="molecule type" value="Genomic_DNA"/>
</dbReference>